<dbReference type="PANTHER" id="PTHR37001:SF5">
    <property type="entry name" value="RIIA DOMAIN-CONTAINING PROTEIN"/>
    <property type="match status" value="1"/>
</dbReference>
<dbReference type="Proteomes" id="UP001054902">
    <property type="component" value="Unassembled WGS sequence"/>
</dbReference>
<feature type="region of interest" description="Disordered" evidence="1">
    <location>
        <begin position="325"/>
        <end position="509"/>
    </location>
</feature>
<feature type="chain" id="PRO_5042024763" evidence="2">
    <location>
        <begin position="26"/>
        <end position="527"/>
    </location>
</feature>
<reference evidence="3 4" key="1">
    <citation type="journal article" date="2021" name="Sci. Rep.">
        <title>The genome of the diatom Chaetoceros tenuissimus carries an ancient integrated fragment of an extant virus.</title>
        <authorList>
            <person name="Hongo Y."/>
            <person name="Kimura K."/>
            <person name="Takaki Y."/>
            <person name="Yoshida Y."/>
            <person name="Baba S."/>
            <person name="Kobayashi G."/>
            <person name="Nagasaki K."/>
            <person name="Hano T."/>
            <person name="Tomaru Y."/>
        </authorList>
    </citation>
    <scope>NUCLEOTIDE SEQUENCE [LARGE SCALE GENOMIC DNA]</scope>
    <source>
        <strain evidence="3 4">NIES-3715</strain>
    </source>
</reference>
<evidence type="ECO:0000256" key="1">
    <source>
        <dbReference type="SAM" id="MobiDB-lite"/>
    </source>
</evidence>
<dbReference type="PANTHER" id="PTHR37001">
    <property type="entry name" value="PHOSPHORYN, PUTATIVE-RELATED-RELATED"/>
    <property type="match status" value="1"/>
</dbReference>
<accession>A0AAD3HFE0</accession>
<comment type="caution">
    <text evidence="3">The sequence shown here is derived from an EMBL/GenBank/DDBJ whole genome shotgun (WGS) entry which is preliminary data.</text>
</comment>
<evidence type="ECO:0000313" key="4">
    <source>
        <dbReference type="Proteomes" id="UP001054902"/>
    </source>
</evidence>
<dbReference type="AlphaFoldDB" id="A0AAD3HFE0"/>
<feature type="compositionally biased region" description="Low complexity" evidence="1">
    <location>
        <begin position="325"/>
        <end position="473"/>
    </location>
</feature>
<dbReference type="EMBL" id="BLLK01000074">
    <property type="protein sequence ID" value="GFH61625.1"/>
    <property type="molecule type" value="Genomic_DNA"/>
</dbReference>
<keyword evidence="2" id="KW-0732">Signal</keyword>
<organism evidence="3 4">
    <name type="scientific">Chaetoceros tenuissimus</name>
    <dbReference type="NCBI Taxonomy" id="426638"/>
    <lineage>
        <taxon>Eukaryota</taxon>
        <taxon>Sar</taxon>
        <taxon>Stramenopiles</taxon>
        <taxon>Ochrophyta</taxon>
        <taxon>Bacillariophyta</taxon>
        <taxon>Coscinodiscophyceae</taxon>
        <taxon>Chaetocerotophycidae</taxon>
        <taxon>Chaetocerotales</taxon>
        <taxon>Chaetocerotaceae</taxon>
        <taxon>Chaetoceros</taxon>
    </lineage>
</organism>
<gene>
    <name evidence="3" type="ORF">CTEN210_18101</name>
</gene>
<evidence type="ECO:0000313" key="3">
    <source>
        <dbReference type="EMBL" id="GFH61625.1"/>
    </source>
</evidence>
<name>A0AAD3HFE0_9STRA</name>
<sequence>MHVTASALCLLATLSTFSLPNGTTAQEMICETFFGLDAASDALEWCGSPERTTKCCTDDAGNVSPNACGNWGSNAEYNLCEGSCQGTESCFSVLTNAAPGSSISIKEGGCVSESLRLPCCELGVCEGFAKEVNGVVTASIGKGSCSGGVAACHKFLGGVKASGDISIDILDGTCYGRSACEHAFGNAGSGSSIVIKEGGCVGLSSCQNFAENVDGVVTATIGKGSCSQNNACDRFLGFFAGGGITVDIQDQACKGVNACEYAFIDAEYLTSLTVPAGECSAENACASCVEDNESGGGLAVTTECCASNVDDACLYFDAPSNIPSMSSLPSSLPSSNPSESSKPSEVPSNIPSMSSLPSSLPSSNPSESSKPSEVPSNIPSMSSLPSSLPSSNPSESSKPSEVPSNIPSMSSLPSSLPSSNPSESSKPSEVPSNIPSMSSLPSSLPSSNPSESSKPSEVPSKNKNVKGGKANKAPKTEKASKIPKANKAPKTEKASKTPKKFKDQEQKTFPDIDIVDVEITAEGSFSK</sequence>
<feature type="compositionally biased region" description="Basic and acidic residues" evidence="1">
    <location>
        <begin position="489"/>
        <end position="509"/>
    </location>
</feature>
<protein>
    <submittedName>
        <fullName evidence="3">Uncharacterized protein</fullName>
    </submittedName>
</protein>
<feature type="signal peptide" evidence="2">
    <location>
        <begin position="1"/>
        <end position="25"/>
    </location>
</feature>
<keyword evidence="4" id="KW-1185">Reference proteome</keyword>
<evidence type="ECO:0000256" key="2">
    <source>
        <dbReference type="SAM" id="SignalP"/>
    </source>
</evidence>
<dbReference type="InterPro" id="IPR053337">
    <property type="entry name" value="AT-2_adhesin"/>
</dbReference>
<proteinExistence type="predicted"/>